<organism evidence="2 3">
    <name type="scientific">Aquibium pacificus</name>
    <dbReference type="NCBI Taxonomy" id="3153579"/>
    <lineage>
        <taxon>Bacteria</taxon>
        <taxon>Pseudomonadati</taxon>
        <taxon>Pseudomonadota</taxon>
        <taxon>Alphaproteobacteria</taxon>
        <taxon>Hyphomicrobiales</taxon>
        <taxon>Phyllobacteriaceae</taxon>
        <taxon>Aquibium</taxon>
    </lineage>
</organism>
<dbReference type="PROSITE" id="PS51257">
    <property type="entry name" value="PROKAR_LIPOPROTEIN"/>
    <property type="match status" value="1"/>
</dbReference>
<gene>
    <name evidence="2" type="ORF">ABGN05_02765</name>
</gene>
<feature type="signal peptide" evidence="1">
    <location>
        <begin position="1"/>
        <end position="20"/>
    </location>
</feature>
<evidence type="ECO:0000256" key="1">
    <source>
        <dbReference type="SAM" id="SignalP"/>
    </source>
</evidence>
<sequence>MKTAVLVALVTIALSASLLSCGGRGGTCTPFHKGYPLCGL</sequence>
<dbReference type="EMBL" id="JBDPGJ010000001">
    <property type="protein sequence ID" value="MEX0404579.1"/>
    <property type="molecule type" value="Genomic_DNA"/>
</dbReference>
<protein>
    <submittedName>
        <fullName evidence="2">Uncharacterized protein</fullName>
    </submittedName>
</protein>
<evidence type="ECO:0000313" key="3">
    <source>
        <dbReference type="Proteomes" id="UP001556692"/>
    </source>
</evidence>
<proteinExistence type="predicted"/>
<dbReference type="RefSeq" id="WP_367952462.1">
    <property type="nucleotide sequence ID" value="NZ_JBDPGJ010000001.1"/>
</dbReference>
<name>A0ABV3SCV7_9HYPH</name>
<comment type="caution">
    <text evidence="2">The sequence shown here is derived from an EMBL/GenBank/DDBJ whole genome shotgun (WGS) entry which is preliminary data.</text>
</comment>
<keyword evidence="1" id="KW-0732">Signal</keyword>
<feature type="chain" id="PRO_5045297188" evidence="1">
    <location>
        <begin position="21"/>
        <end position="40"/>
    </location>
</feature>
<dbReference type="Proteomes" id="UP001556692">
    <property type="component" value="Unassembled WGS sequence"/>
</dbReference>
<keyword evidence="3" id="KW-1185">Reference proteome</keyword>
<evidence type="ECO:0000313" key="2">
    <source>
        <dbReference type="EMBL" id="MEX0404579.1"/>
    </source>
</evidence>
<reference evidence="2 3" key="1">
    <citation type="submission" date="2024-05" db="EMBL/GenBank/DDBJ databases">
        <authorList>
            <person name="Jiang F."/>
        </authorList>
    </citation>
    <scope>NUCLEOTIDE SEQUENCE [LARGE SCALE GENOMIC DNA]</scope>
    <source>
        <strain evidence="2 3">LZ166</strain>
    </source>
</reference>
<accession>A0ABV3SCV7</accession>